<keyword evidence="2" id="KW-1185">Reference proteome</keyword>
<protein>
    <submittedName>
        <fullName evidence="1">Uncharacterized protein</fullName>
    </submittedName>
</protein>
<dbReference type="EMBL" id="KZ679126">
    <property type="protein sequence ID" value="PTB81100.1"/>
    <property type="molecule type" value="Genomic_DNA"/>
</dbReference>
<evidence type="ECO:0000313" key="2">
    <source>
        <dbReference type="Proteomes" id="UP000240760"/>
    </source>
</evidence>
<gene>
    <name evidence="1" type="ORF">M440DRAFT_1007621</name>
</gene>
<reference evidence="1 2" key="1">
    <citation type="submission" date="2016-07" db="EMBL/GenBank/DDBJ databases">
        <title>Multiple horizontal gene transfer events from other fungi enriched the ability of initially mycotrophic Trichoderma (Ascomycota) to feed on dead plant biomass.</title>
        <authorList>
            <consortium name="DOE Joint Genome Institute"/>
            <person name="Aerts A."/>
            <person name="Atanasova L."/>
            <person name="Chenthamara K."/>
            <person name="Zhang J."/>
            <person name="Grujic M."/>
            <person name="Henrissat B."/>
            <person name="Kuo A."/>
            <person name="Salamov A."/>
            <person name="Lipzen A."/>
            <person name="Labutti K."/>
            <person name="Barry K."/>
            <person name="Miao Y."/>
            <person name="Rahimi M.J."/>
            <person name="Shen Q."/>
            <person name="Grigoriev I.V."/>
            <person name="Kubicek C.P."/>
            <person name="Druzhinina I.S."/>
        </authorList>
    </citation>
    <scope>NUCLEOTIDE SEQUENCE [LARGE SCALE GENOMIC DNA]</scope>
    <source>
        <strain evidence="1 2">ATCC 18648</strain>
    </source>
</reference>
<evidence type="ECO:0000313" key="1">
    <source>
        <dbReference type="EMBL" id="PTB81100.1"/>
    </source>
</evidence>
<sequence>MSPSCWPSLPHLNGFASAAILKWSSCANVALRRQFSRPLLLFHRVHFWLSCRLQRQVFHVQMTADRTI</sequence>
<proteinExistence type="predicted"/>
<organism evidence="1 2">
    <name type="scientific">Trichoderma longibrachiatum ATCC 18648</name>
    <dbReference type="NCBI Taxonomy" id="983965"/>
    <lineage>
        <taxon>Eukaryota</taxon>
        <taxon>Fungi</taxon>
        <taxon>Dikarya</taxon>
        <taxon>Ascomycota</taxon>
        <taxon>Pezizomycotina</taxon>
        <taxon>Sordariomycetes</taxon>
        <taxon>Hypocreomycetidae</taxon>
        <taxon>Hypocreales</taxon>
        <taxon>Hypocreaceae</taxon>
        <taxon>Trichoderma</taxon>
    </lineage>
</organism>
<name>A0A2T4CHS6_TRILO</name>
<dbReference type="AlphaFoldDB" id="A0A2T4CHS6"/>
<accession>A0A2T4CHS6</accession>
<dbReference type="Proteomes" id="UP000240760">
    <property type="component" value="Unassembled WGS sequence"/>
</dbReference>